<dbReference type="KEGG" id="ehx:EMIHUDRAFT_204242"/>
<evidence type="ECO:0000256" key="8">
    <source>
        <dbReference type="ARBA" id="ARBA00022840"/>
    </source>
</evidence>
<dbReference type="Pfam" id="PF02606">
    <property type="entry name" value="LpxK"/>
    <property type="match status" value="2"/>
</dbReference>
<evidence type="ECO:0000256" key="3">
    <source>
        <dbReference type="ARBA" id="ARBA00022516"/>
    </source>
</evidence>
<dbReference type="GO" id="GO:0005886">
    <property type="term" value="C:plasma membrane"/>
    <property type="evidence" value="ECO:0007669"/>
    <property type="project" value="TreeGrafter"/>
</dbReference>
<dbReference type="EC" id="2.7.1.130" evidence="2"/>
<keyword evidence="4" id="KW-0441">Lipid A biosynthesis</keyword>
<reference evidence="12" key="1">
    <citation type="journal article" date="2013" name="Nature">
        <title>Pan genome of the phytoplankton Emiliania underpins its global distribution.</title>
        <authorList>
            <person name="Read B.A."/>
            <person name="Kegel J."/>
            <person name="Klute M.J."/>
            <person name="Kuo A."/>
            <person name="Lefebvre S.C."/>
            <person name="Maumus F."/>
            <person name="Mayer C."/>
            <person name="Miller J."/>
            <person name="Monier A."/>
            <person name="Salamov A."/>
            <person name="Young J."/>
            <person name="Aguilar M."/>
            <person name="Claverie J.M."/>
            <person name="Frickenhaus S."/>
            <person name="Gonzalez K."/>
            <person name="Herman E.K."/>
            <person name="Lin Y.C."/>
            <person name="Napier J."/>
            <person name="Ogata H."/>
            <person name="Sarno A.F."/>
            <person name="Shmutz J."/>
            <person name="Schroeder D."/>
            <person name="de Vargas C."/>
            <person name="Verret F."/>
            <person name="von Dassow P."/>
            <person name="Valentin K."/>
            <person name="Van de Peer Y."/>
            <person name="Wheeler G."/>
            <person name="Dacks J.B."/>
            <person name="Delwiche C.F."/>
            <person name="Dyhrman S.T."/>
            <person name="Glockner G."/>
            <person name="John U."/>
            <person name="Richards T."/>
            <person name="Worden A.Z."/>
            <person name="Zhang X."/>
            <person name="Grigoriev I.V."/>
            <person name="Allen A.E."/>
            <person name="Bidle K."/>
            <person name="Borodovsky M."/>
            <person name="Bowler C."/>
            <person name="Brownlee C."/>
            <person name="Cock J.M."/>
            <person name="Elias M."/>
            <person name="Gladyshev V.N."/>
            <person name="Groth M."/>
            <person name="Guda C."/>
            <person name="Hadaegh A."/>
            <person name="Iglesias-Rodriguez M.D."/>
            <person name="Jenkins J."/>
            <person name="Jones B.M."/>
            <person name="Lawson T."/>
            <person name="Leese F."/>
            <person name="Lindquist E."/>
            <person name="Lobanov A."/>
            <person name="Lomsadze A."/>
            <person name="Malik S.B."/>
            <person name="Marsh M.E."/>
            <person name="Mackinder L."/>
            <person name="Mock T."/>
            <person name="Mueller-Roeber B."/>
            <person name="Pagarete A."/>
            <person name="Parker M."/>
            <person name="Probert I."/>
            <person name="Quesneville H."/>
            <person name="Raines C."/>
            <person name="Rensing S.A."/>
            <person name="Riano-Pachon D.M."/>
            <person name="Richier S."/>
            <person name="Rokitta S."/>
            <person name="Shiraiwa Y."/>
            <person name="Soanes D.M."/>
            <person name="van der Giezen M."/>
            <person name="Wahlund T.M."/>
            <person name="Williams B."/>
            <person name="Wilson W."/>
            <person name="Wolfe G."/>
            <person name="Wurch L.L."/>
        </authorList>
    </citation>
    <scope>NUCLEOTIDE SEQUENCE</scope>
</reference>
<dbReference type="PANTHER" id="PTHR42724:SF1">
    <property type="entry name" value="TETRAACYLDISACCHARIDE 4'-KINASE, MITOCHONDRIAL-RELATED"/>
    <property type="match status" value="1"/>
</dbReference>
<dbReference type="InterPro" id="IPR003758">
    <property type="entry name" value="LpxK"/>
</dbReference>
<protein>
    <recommendedName>
        <fullName evidence="2">tetraacyldisaccharide 4'-kinase</fullName>
        <ecNumber evidence="2">2.7.1.130</ecNumber>
    </recommendedName>
</protein>
<evidence type="ECO:0000313" key="12">
    <source>
        <dbReference type="Proteomes" id="UP000013827"/>
    </source>
</evidence>
<keyword evidence="5" id="KW-0808">Transferase</keyword>
<dbReference type="HOGENOM" id="CLU_1095976_0_0_1"/>
<dbReference type="UniPathway" id="UPA00359">
    <property type="reaction ID" value="UER00482"/>
</dbReference>
<feature type="region of interest" description="Disordered" evidence="10">
    <location>
        <begin position="41"/>
        <end position="73"/>
    </location>
</feature>
<organism evidence="11 12">
    <name type="scientific">Emiliania huxleyi (strain CCMP1516)</name>
    <dbReference type="NCBI Taxonomy" id="280463"/>
    <lineage>
        <taxon>Eukaryota</taxon>
        <taxon>Haptista</taxon>
        <taxon>Haptophyta</taxon>
        <taxon>Prymnesiophyceae</taxon>
        <taxon>Isochrysidales</taxon>
        <taxon>Noelaerhabdaceae</taxon>
        <taxon>Emiliania</taxon>
    </lineage>
</organism>
<evidence type="ECO:0000256" key="2">
    <source>
        <dbReference type="ARBA" id="ARBA00012071"/>
    </source>
</evidence>
<dbReference type="GO" id="GO:0009245">
    <property type="term" value="P:lipid A biosynthetic process"/>
    <property type="evidence" value="ECO:0007669"/>
    <property type="project" value="UniProtKB-KW"/>
</dbReference>
<reference evidence="11" key="2">
    <citation type="submission" date="2024-10" db="UniProtKB">
        <authorList>
            <consortium name="EnsemblProtists"/>
        </authorList>
    </citation>
    <scope>IDENTIFICATION</scope>
</reference>
<evidence type="ECO:0000256" key="4">
    <source>
        <dbReference type="ARBA" id="ARBA00022556"/>
    </source>
</evidence>
<dbReference type="RefSeq" id="XP_005780820.1">
    <property type="nucleotide sequence ID" value="XM_005780763.1"/>
</dbReference>
<dbReference type="GO" id="GO:0005524">
    <property type="term" value="F:ATP binding"/>
    <property type="evidence" value="ECO:0007669"/>
    <property type="project" value="UniProtKB-KW"/>
</dbReference>
<dbReference type="Proteomes" id="UP000013827">
    <property type="component" value="Unassembled WGS sequence"/>
</dbReference>
<evidence type="ECO:0000256" key="10">
    <source>
        <dbReference type="SAM" id="MobiDB-lite"/>
    </source>
</evidence>
<keyword evidence="8" id="KW-0067">ATP-binding</keyword>
<keyword evidence="6" id="KW-0547">Nucleotide-binding</keyword>
<proteinExistence type="predicted"/>
<name>A0A0D3JY06_EMIH1</name>
<keyword evidence="9" id="KW-0443">Lipid metabolism</keyword>
<dbReference type="GO" id="GO:0009029">
    <property type="term" value="F:lipid-A 4'-kinase activity"/>
    <property type="evidence" value="ECO:0007669"/>
    <property type="project" value="UniProtKB-EC"/>
</dbReference>
<evidence type="ECO:0000256" key="5">
    <source>
        <dbReference type="ARBA" id="ARBA00022679"/>
    </source>
</evidence>
<dbReference type="PANTHER" id="PTHR42724">
    <property type="entry name" value="TETRAACYLDISACCHARIDE 4'-KINASE"/>
    <property type="match status" value="1"/>
</dbReference>
<evidence type="ECO:0000256" key="9">
    <source>
        <dbReference type="ARBA" id="ARBA00023098"/>
    </source>
</evidence>
<evidence type="ECO:0000256" key="1">
    <source>
        <dbReference type="ARBA" id="ARBA00004870"/>
    </source>
</evidence>
<evidence type="ECO:0000256" key="6">
    <source>
        <dbReference type="ARBA" id="ARBA00022741"/>
    </source>
</evidence>
<dbReference type="AlphaFoldDB" id="A0A0D3JY06"/>
<evidence type="ECO:0000256" key="7">
    <source>
        <dbReference type="ARBA" id="ARBA00022777"/>
    </source>
</evidence>
<evidence type="ECO:0000313" key="11">
    <source>
        <dbReference type="EnsemblProtists" id="EOD28391"/>
    </source>
</evidence>
<keyword evidence="7" id="KW-0418">Kinase</keyword>
<keyword evidence="12" id="KW-1185">Reference proteome</keyword>
<sequence>MALVRTPLFWDRRGPLSDALLPLSLAYAAATYAVEALRPPPRRSQAPRLLRPPRSHTPHILTRGYGGSERGPLRVAPEVHSAARVGDEARLLSRTAPTWVCADRWAGASAACASATPPSVLLMDDGLQHPTLHRDLSLLVVDAEHLLGNEASPARTPSWRSLGCRLCGTLALPDHAPVPATALAQLRREAATEGALLVTTEKDAARLDEAELRGIEVLPLRLEWTDGAGEAIDAMIGGVVAARGQPLENGRYAG</sequence>
<keyword evidence="3" id="KW-0444">Lipid biosynthesis</keyword>
<dbReference type="GeneID" id="17273937"/>
<dbReference type="PaxDb" id="2903-EOD28391"/>
<accession>A0A0D3JY06</accession>
<comment type="pathway">
    <text evidence="1">Glycolipid biosynthesis; lipid IV(A) biosynthesis; lipid IV(A) from (3R)-3-hydroxytetradecanoyl-[acyl-carrier-protein] and UDP-N-acetyl-alpha-D-glucosamine: step 6/6.</text>
</comment>
<dbReference type="EnsemblProtists" id="EOD28391">
    <property type="protein sequence ID" value="EOD28391"/>
    <property type="gene ID" value="EMIHUDRAFT_204242"/>
</dbReference>